<dbReference type="OrthoDB" id="269227at2759"/>
<dbReference type="InterPro" id="IPR000172">
    <property type="entry name" value="GMC_OxRdtase_N"/>
</dbReference>
<keyword evidence="11" id="KW-0472">Membrane</keyword>
<evidence type="ECO:0000313" key="17">
    <source>
        <dbReference type="EMBL" id="OBZ84131.1"/>
    </source>
</evidence>
<evidence type="ECO:0000259" key="14">
    <source>
        <dbReference type="Pfam" id="PF00732"/>
    </source>
</evidence>
<feature type="domain" description="Glucose-methanol-choline oxidoreductase N-terminal" evidence="14">
    <location>
        <begin position="242"/>
        <end position="451"/>
    </location>
</feature>
<dbReference type="PANTHER" id="PTHR46056:SF12">
    <property type="entry name" value="LONG-CHAIN-ALCOHOL OXIDASE"/>
    <property type="match status" value="1"/>
</dbReference>
<comment type="catalytic activity">
    <reaction evidence="1 12">
        <text>a long-chain primary fatty alcohol + O2 = a long-chain fatty aldehyde + H2O2</text>
        <dbReference type="Rhea" id="RHEA:22756"/>
        <dbReference type="ChEBI" id="CHEBI:15379"/>
        <dbReference type="ChEBI" id="CHEBI:16240"/>
        <dbReference type="ChEBI" id="CHEBI:17176"/>
        <dbReference type="ChEBI" id="CHEBI:77396"/>
        <dbReference type="EC" id="1.1.3.20"/>
    </reaction>
</comment>
<comment type="function">
    <text evidence="2">Long-chain fatty alcohol oxidase involved in the omega-oxidation pathway of lipid degradation.</text>
</comment>
<evidence type="ECO:0000256" key="6">
    <source>
        <dbReference type="ARBA" id="ARBA00022630"/>
    </source>
</evidence>
<feature type="active site" description="Proton acceptor" evidence="13">
    <location>
        <position position="626"/>
    </location>
</feature>
<keyword evidence="10 12" id="KW-0560">Oxidoreductase</keyword>
<evidence type="ECO:0000259" key="16">
    <source>
        <dbReference type="Pfam" id="PF05199"/>
    </source>
</evidence>
<evidence type="ECO:0000256" key="7">
    <source>
        <dbReference type="ARBA" id="ARBA00022692"/>
    </source>
</evidence>
<evidence type="ECO:0000256" key="5">
    <source>
        <dbReference type="ARBA" id="ARBA00013125"/>
    </source>
</evidence>
<comment type="similarity">
    <text evidence="4 12">Belongs to the GMC oxidoreductase family.</text>
</comment>
<keyword evidence="6" id="KW-0285">Flavoprotein</keyword>
<dbReference type="SUPFAM" id="SSF51905">
    <property type="entry name" value="FAD/NAD(P)-binding domain"/>
    <property type="match status" value="1"/>
</dbReference>
<evidence type="ECO:0000256" key="8">
    <source>
        <dbReference type="ARBA" id="ARBA00022827"/>
    </source>
</evidence>
<dbReference type="Pfam" id="PF00732">
    <property type="entry name" value="GMC_oxred_N"/>
    <property type="match status" value="1"/>
</dbReference>
<evidence type="ECO:0000256" key="9">
    <source>
        <dbReference type="ARBA" id="ARBA00022989"/>
    </source>
</evidence>
<comment type="subcellular location">
    <subcellularLocation>
        <location evidence="3">Membrane</location>
    </subcellularLocation>
</comment>
<evidence type="ECO:0000256" key="10">
    <source>
        <dbReference type="ARBA" id="ARBA00023002"/>
    </source>
</evidence>
<evidence type="ECO:0000256" key="11">
    <source>
        <dbReference type="ARBA" id="ARBA00023136"/>
    </source>
</evidence>
<dbReference type="GO" id="GO:0016020">
    <property type="term" value="C:membrane"/>
    <property type="evidence" value="ECO:0007669"/>
    <property type="project" value="UniProtKB-SubCell"/>
</dbReference>
<dbReference type="GO" id="GO:0046577">
    <property type="term" value="F:long-chain-alcohol oxidase activity"/>
    <property type="evidence" value="ECO:0007669"/>
    <property type="project" value="UniProtKB-EC"/>
</dbReference>
<protein>
    <recommendedName>
        <fullName evidence="5 12">Long-chain-alcohol oxidase</fullName>
        <ecNumber evidence="5 12">1.1.3.20</ecNumber>
    </recommendedName>
</protein>
<dbReference type="InterPro" id="IPR036188">
    <property type="entry name" value="FAD/NAD-bd_sf"/>
</dbReference>
<dbReference type="GO" id="GO:0050660">
    <property type="term" value="F:flavin adenine dinucleotide binding"/>
    <property type="evidence" value="ECO:0007669"/>
    <property type="project" value="InterPro"/>
</dbReference>
<name>A0A1C7N507_9FUNG</name>
<keyword evidence="18" id="KW-1185">Reference proteome</keyword>
<accession>A0A1C7N507</accession>
<evidence type="ECO:0000256" key="2">
    <source>
        <dbReference type="ARBA" id="ARBA00003842"/>
    </source>
</evidence>
<proteinExistence type="inferred from homology"/>
<evidence type="ECO:0000313" key="18">
    <source>
        <dbReference type="Proteomes" id="UP000093000"/>
    </source>
</evidence>
<dbReference type="PIRSF" id="PIRSF028937">
    <property type="entry name" value="Lg_Ch_AO"/>
    <property type="match status" value="1"/>
</dbReference>
<gene>
    <name evidence="17" type="primary">FAO2_0</name>
    <name evidence="17" type="ORF">A0J61_07813</name>
</gene>
<dbReference type="AlphaFoldDB" id="A0A1C7N507"/>
<dbReference type="Gene3D" id="3.50.50.60">
    <property type="entry name" value="FAD/NAD(P)-binding domain"/>
    <property type="match status" value="2"/>
</dbReference>
<keyword evidence="8" id="KW-0274">FAD</keyword>
<dbReference type="Pfam" id="PF00890">
    <property type="entry name" value="FAD_binding_2"/>
    <property type="match status" value="1"/>
</dbReference>
<keyword evidence="9" id="KW-1133">Transmembrane helix</keyword>
<keyword evidence="7" id="KW-0812">Transmembrane</keyword>
<dbReference type="EC" id="1.1.3.20" evidence="5 12"/>
<comment type="caution">
    <text evidence="17">The sequence shown here is derived from an EMBL/GenBank/DDBJ whole genome shotgun (WGS) entry which is preliminary data.</text>
</comment>
<feature type="domain" description="Glucose-methanol-choline oxidoreductase C-terminal" evidence="16">
    <location>
        <begin position="533"/>
        <end position="678"/>
    </location>
</feature>
<evidence type="ECO:0000256" key="3">
    <source>
        <dbReference type="ARBA" id="ARBA00004370"/>
    </source>
</evidence>
<evidence type="ECO:0000256" key="13">
    <source>
        <dbReference type="PIRSR" id="PIRSR028937-1"/>
    </source>
</evidence>
<dbReference type="PANTHER" id="PTHR46056">
    <property type="entry name" value="LONG-CHAIN-ALCOHOL OXIDASE"/>
    <property type="match status" value="1"/>
</dbReference>
<dbReference type="Proteomes" id="UP000093000">
    <property type="component" value="Unassembled WGS sequence"/>
</dbReference>
<evidence type="ECO:0000256" key="4">
    <source>
        <dbReference type="ARBA" id="ARBA00010790"/>
    </source>
</evidence>
<feature type="domain" description="FAD-dependent oxidoreductase 2 FAD-binding" evidence="15">
    <location>
        <begin position="195"/>
        <end position="227"/>
    </location>
</feature>
<sequence length="694" mass="77156">MSLEPFRYRVCPNIEFTEPQLETLYAILDTYIAPLTKEEEDLLVEKLKATHSEQEVREFCQYSSSSLQSLESIKSFIDRVLLPEKRQELLLLLSVLSSKAGSFAMTGYLNEFKNLSREEREKVLLGWRNSSISKFRMIYKTFHALACLPSYSHHAKELGRAMKYNGFDQDQKYENVPPRFQMLTPDEITDNMEYDVIVIGSGAGGGVVASQLAKSGKSVLVIEKGAYHHESEFVATEADAFANLYEHGGFTPSFEGTISNLAGSVFGGGTTVNWSASLKLQHFVREEWAKQGLTYFLSPKFTEDLDRVFERIGASTEGIKHNGPNQILVDGCKVLGYPIADIPQNTGGKPHECETCFMGCRAGIKNGTMNSWLRDAAEHGAKFMERTKVIRVLTENNKATGVECLVNYDRPVTIRAQQVVVSGGSLQSPGILLRSGLKNKNIGRHLHLHPCTIAFGYFDREVRPFEGSIMTAVSCIAENVDNDGYGCKIEVPSLHPGAYAAVMQWRGAASHKEAMLRYSHFAPLLILARDKDSEGVVRYDDKDNSIVDYNLSKRDRRSLTVGIERSANILVAAGAREIYTGQFGIEPFVFREDEESRIDNERFVAWKQAVIRYGFPFEGGALFGAHQMGSNRMGVSPKTSVVKPTGETWEVKDLYVADASVFPTASGVNPMVTTETIALHIADGIVEGYTQSKL</sequence>
<dbReference type="InParanoid" id="A0A1C7N507"/>
<evidence type="ECO:0000256" key="1">
    <source>
        <dbReference type="ARBA" id="ARBA00000920"/>
    </source>
</evidence>
<dbReference type="InterPro" id="IPR003953">
    <property type="entry name" value="FAD-dep_OxRdtase_2_FAD-bd"/>
</dbReference>
<evidence type="ECO:0000256" key="12">
    <source>
        <dbReference type="PIRNR" id="PIRNR028937"/>
    </source>
</evidence>
<dbReference type="STRING" id="101091.A0A1C7N507"/>
<reference evidence="17 18" key="1">
    <citation type="submission" date="2016-03" db="EMBL/GenBank/DDBJ databases">
        <title>Choanephora cucurbitarum.</title>
        <authorList>
            <person name="Min B."/>
            <person name="Park H."/>
            <person name="Park J.-H."/>
            <person name="Shin H.-D."/>
            <person name="Choi I.-G."/>
        </authorList>
    </citation>
    <scope>NUCLEOTIDE SEQUENCE [LARGE SCALE GENOMIC DNA]</scope>
    <source>
        <strain evidence="17 18">KUS-F28377</strain>
    </source>
</reference>
<organism evidence="17 18">
    <name type="scientific">Choanephora cucurbitarum</name>
    <dbReference type="NCBI Taxonomy" id="101091"/>
    <lineage>
        <taxon>Eukaryota</taxon>
        <taxon>Fungi</taxon>
        <taxon>Fungi incertae sedis</taxon>
        <taxon>Mucoromycota</taxon>
        <taxon>Mucoromycotina</taxon>
        <taxon>Mucoromycetes</taxon>
        <taxon>Mucorales</taxon>
        <taxon>Mucorineae</taxon>
        <taxon>Choanephoraceae</taxon>
        <taxon>Choanephoroideae</taxon>
        <taxon>Choanephora</taxon>
    </lineage>
</organism>
<dbReference type="EMBL" id="LUGH01000551">
    <property type="protein sequence ID" value="OBZ84131.1"/>
    <property type="molecule type" value="Genomic_DNA"/>
</dbReference>
<dbReference type="Pfam" id="PF05199">
    <property type="entry name" value="GMC_oxred_C"/>
    <property type="match status" value="1"/>
</dbReference>
<dbReference type="InterPro" id="IPR007867">
    <property type="entry name" value="GMC_OxRtase_C"/>
</dbReference>
<evidence type="ECO:0000259" key="15">
    <source>
        <dbReference type="Pfam" id="PF00890"/>
    </source>
</evidence>
<dbReference type="InterPro" id="IPR012400">
    <property type="entry name" value="Long_Oxdase"/>
</dbReference>